<name>A0A0D0DFT1_9AGAM</name>
<dbReference type="HOGENOM" id="CLU_187854_0_0_1"/>
<accession>A0A0D0DFT1</accession>
<gene>
    <name evidence="1" type="ORF">PAXRUDRAFT_169153</name>
</gene>
<dbReference type="Proteomes" id="UP000054538">
    <property type="component" value="Unassembled WGS sequence"/>
</dbReference>
<proteinExistence type="predicted"/>
<dbReference type="OrthoDB" id="2647237at2759"/>
<dbReference type="InParanoid" id="A0A0D0DFT1"/>
<reference evidence="2" key="2">
    <citation type="submission" date="2015-01" db="EMBL/GenBank/DDBJ databases">
        <title>Evolutionary Origins and Diversification of the Mycorrhizal Mutualists.</title>
        <authorList>
            <consortium name="DOE Joint Genome Institute"/>
            <consortium name="Mycorrhizal Genomics Consortium"/>
            <person name="Kohler A."/>
            <person name="Kuo A."/>
            <person name="Nagy L.G."/>
            <person name="Floudas D."/>
            <person name="Copeland A."/>
            <person name="Barry K.W."/>
            <person name="Cichocki N."/>
            <person name="Veneault-Fourrey C."/>
            <person name="LaButti K."/>
            <person name="Lindquist E.A."/>
            <person name="Lipzen A."/>
            <person name="Lundell T."/>
            <person name="Morin E."/>
            <person name="Murat C."/>
            <person name="Riley R."/>
            <person name="Ohm R."/>
            <person name="Sun H."/>
            <person name="Tunlid A."/>
            <person name="Henrissat B."/>
            <person name="Grigoriev I.V."/>
            <person name="Hibbett D.S."/>
            <person name="Martin F."/>
        </authorList>
    </citation>
    <scope>NUCLEOTIDE SEQUENCE [LARGE SCALE GENOMIC DNA]</scope>
    <source>
        <strain evidence="2">Ve08.2h10</strain>
    </source>
</reference>
<dbReference type="AlphaFoldDB" id="A0A0D0DFT1"/>
<evidence type="ECO:0000313" key="2">
    <source>
        <dbReference type="Proteomes" id="UP000054538"/>
    </source>
</evidence>
<protein>
    <submittedName>
        <fullName evidence="1">Uncharacterized protein</fullName>
    </submittedName>
</protein>
<reference evidence="1 2" key="1">
    <citation type="submission" date="2014-04" db="EMBL/GenBank/DDBJ databases">
        <authorList>
            <consortium name="DOE Joint Genome Institute"/>
            <person name="Kuo A."/>
            <person name="Kohler A."/>
            <person name="Jargeat P."/>
            <person name="Nagy L.G."/>
            <person name="Floudas D."/>
            <person name="Copeland A."/>
            <person name="Barry K.W."/>
            <person name="Cichocki N."/>
            <person name="Veneault-Fourrey C."/>
            <person name="LaButti K."/>
            <person name="Lindquist E.A."/>
            <person name="Lipzen A."/>
            <person name="Lundell T."/>
            <person name="Morin E."/>
            <person name="Murat C."/>
            <person name="Sun H."/>
            <person name="Tunlid A."/>
            <person name="Henrissat B."/>
            <person name="Grigoriev I.V."/>
            <person name="Hibbett D.S."/>
            <person name="Martin F."/>
            <person name="Nordberg H.P."/>
            <person name="Cantor M.N."/>
            <person name="Hua S.X."/>
        </authorList>
    </citation>
    <scope>NUCLEOTIDE SEQUENCE [LARGE SCALE GENOMIC DNA]</scope>
    <source>
        <strain evidence="1 2">Ve08.2h10</strain>
    </source>
</reference>
<sequence>AYSKVQPLLPMTLGKKRAFFLHHSLHSRFLKVTVYCLRGYRVVLDVLKCFGHLDSIFSLPSTDESNGMAHVS</sequence>
<keyword evidence="2" id="KW-1185">Reference proteome</keyword>
<dbReference type="EMBL" id="KN827356">
    <property type="protein sequence ID" value="KIK76670.1"/>
    <property type="molecule type" value="Genomic_DNA"/>
</dbReference>
<feature type="non-terminal residue" evidence="1">
    <location>
        <position position="1"/>
    </location>
</feature>
<organism evidence="1 2">
    <name type="scientific">Paxillus rubicundulus Ve08.2h10</name>
    <dbReference type="NCBI Taxonomy" id="930991"/>
    <lineage>
        <taxon>Eukaryota</taxon>
        <taxon>Fungi</taxon>
        <taxon>Dikarya</taxon>
        <taxon>Basidiomycota</taxon>
        <taxon>Agaricomycotina</taxon>
        <taxon>Agaricomycetes</taxon>
        <taxon>Agaricomycetidae</taxon>
        <taxon>Boletales</taxon>
        <taxon>Paxilineae</taxon>
        <taxon>Paxillaceae</taxon>
        <taxon>Paxillus</taxon>
    </lineage>
</organism>
<evidence type="ECO:0000313" key="1">
    <source>
        <dbReference type="EMBL" id="KIK76670.1"/>
    </source>
</evidence>